<dbReference type="PANTHER" id="PTHR13399:SF2">
    <property type="entry name" value="TRANSLOCON-ASSOCIATED PROTEIN SUBUNIT GAMMA"/>
    <property type="match status" value="1"/>
</dbReference>
<proteinExistence type="predicted"/>
<feature type="non-terminal residue" evidence="1">
    <location>
        <position position="67"/>
    </location>
</feature>
<dbReference type="AlphaFoldDB" id="A0ABD2MS44"/>
<dbReference type="InterPro" id="IPR035969">
    <property type="entry name" value="Rab-GAP_TBC_sf"/>
</dbReference>
<protein>
    <submittedName>
        <fullName evidence="1">Uncharacterized protein</fullName>
    </submittedName>
</protein>
<dbReference type="SUPFAM" id="SSF47923">
    <property type="entry name" value="Ypt/Rab-GAP domain of gyp1p"/>
    <property type="match status" value="1"/>
</dbReference>
<evidence type="ECO:0000313" key="1">
    <source>
        <dbReference type="EMBL" id="KAL3269074.1"/>
    </source>
</evidence>
<dbReference type="Proteomes" id="UP001516400">
    <property type="component" value="Unassembled WGS sequence"/>
</dbReference>
<reference evidence="1 2" key="1">
    <citation type="journal article" date="2021" name="BMC Biol.">
        <title>Horizontally acquired antibacterial genes associated with adaptive radiation of ladybird beetles.</title>
        <authorList>
            <person name="Li H.S."/>
            <person name="Tang X.F."/>
            <person name="Huang Y.H."/>
            <person name="Xu Z.Y."/>
            <person name="Chen M.L."/>
            <person name="Du X.Y."/>
            <person name="Qiu B.Y."/>
            <person name="Chen P.T."/>
            <person name="Zhang W."/>
            <person name="Slipinski A."/>
            <person name="Escalona H.E."/>
            <person name="Waterhouse R.M."/>
            <person name="Zwick A."/>
            <person name="Pang H."/>
        </authorList>
    </citation>
    <scope>NUCLEOTIDE SEQUENCE [LARGE SCALE GENOMIC DNA]</scope>
    <source>
        <strain evidence="1">SYSU2018</strain>
    </source>
</reference>
<sequence length="67" mass="7610">MVCVEWSRVERTCFSEWSHPEDGELGVQIVKDLHRTGCSLFCGEGGQENQALLKKVLLAYARWNKAV</sequence>
<dbReference type="PANTHER" id="PTHR13399">
    <property type="entry name" value="TRANSLOCON-ASSOCIATED PROTEIN TRAP , GAMMA SUBUNIT"/>
    <property type="match status" value="1"/>
</dbReference>
<gene>
    <name evidence="1" type="ORF">HHI36_008157</name>
</gene>
<accession>A0ABD2MS44</accession>
<comment type="caution">
    <text evidence="1">The sequence shown here is derived from an EMBL/GenBank/DDBJ whole genome shotgun (WGS) entry which is preliminary data.</text>
</comment>
<dbReference type="EMBL" id="JABFTP020000021">
    <property type="protein sequence ID" value="KAL3269074.1"/>
    <property type="molecule type" value="Genomic_DNA"/>
</dbReference>
<name>A0ABD2MS44_9CUCU</name>
<keyword evidence="2" id="KW-1185">Reference proteome</keyword>
<evidence type="ECO:0000313" key="2">
    <source>
        <dbReference type="Proteomes" id="UP001516400"/>
    </source>
</evidence>
<organism evidence="1 2">
    <name type="scientific">Cryptolaemus montrouzieri</name>
    <dbReference type="NCBI Taxonomy" id="559131"/>
    <lineage>
        <taxon>Eukaryota</taxon>
        <taxon>Metazoa</taxon>
        <taxon>Ecdysozoa</taxon>
        <taxon>Arthropoda</taxon>
        <taxon>Hexapoda</taxon>
        <taxon>Insecta</taxon>
        <taxon>Pterygota</taxon>
        <taxon>Neoptera</taxon>
        <taxon>Endopterygota</taxon>
        <taxon>Coleoptera</taxon>
        <taxon>Polyphaga</taxon>
        <taxon>Cucujiformia</taxon>
        <taxon>Coccinelloidea</taxon>
        <taxon>Coccinellidae</taxon>
        <taxon>Scymninae</taxon>
        <taxon>Scymnini</taxon>
        <taxon>Cryptolaemus</taxon>
    </lineage>
</organism>